<accession>A0A5E4F146</accession>
<dbReference type="Gramene" id="VVA21765">
    <property type="protein sequence ID" value="VVA21765"/>
    <property type="gene ID" value="Prudul26B000778"/>
</dbReference>
<sequence>MSICMRGVPYRRNSRSDWGRSAIELQRRVSGGRYRANVIMPRVEAKILTSEIPLYLHHPVFLE</sequence>
<protein>
    <submittedName>
        <fullName evidence="1">Uncharacterized protein</fullName>
    </submittedName>
</protein>
<organism evidence="1 2">
    <name type="scientific">Prunus dulcis</name>
    <name type="common">Almond</name>
    <name type="synonym">Amygdalus dulcis</name>
    <dbReference type="NCBI Taxonomy" id="3755"/>
    <lineage>
        <taxon>Eukaryota</taxon>
        <taxon>Viridiplantae</taxon>
        <taxon>Streptophyta</taxon>
        <taxon>Embryophyta</taxon>
        <taxon>Tracheophyta</taxon>
        <taxon>Spermatophyta</taxon>
        <taxon>Magnoliopsida</taxon>
        <taxon>eudicotyledons</taxon>
        <taxon>Gunneridae</taxon>
        <taxon>Pentapetalae</taxon>
        <taxon>rosids</taxon>
        <taxon>fabids</taxon>
        <taxon>Rosales</taxon>
        <taxon>Rosaceae</taxon>
        <taxon>Amygdaloideae</taxon>
        <taxon>Amygdaleae</taxon>
        <taxon>Prunus</taxon>
    </lineage>
</organism>
<dbReference type="AlphaFoldDB" id="A0A5E4F146"/>
<dbReference type="Proteomes" id="UP000327085">
    <property type="component" value="Chromosome 5"/>
</dbReference>
<reference evidence="2" key="1">
    <citation type="journal article" date="2020" name="Plant J.">
        <title>Transposons played a major role in the diversification between the closely related almond and peach genomes: results from the almond genome sequence.</title>
        <authorList>
            <person name="Alioto T."/>
            <person name="Alexiou K.G."/>
            <person name="Bardil A."/>
            <person name="Barteri F."/>
            <person name="Castanera R."/>
            <person name="Cruz F."/>
            <person name="Dhingra A."/>
            <person name="Duval H."/>
            <person name="Fernandez I Marti A."/>
            <person name="Frias L."/>
            <person name="Galan B."/>
            <person name="Garcia J.L."/>
            <person name="Howad W."/>
            <person name="Gomez-Garrido J."/>
            <person name="Gut M."/>
            <person name="Julca I."/>
            <person name="Morata J."/>
            <person name="Puigdomenech P."/>
            <person name="Ribeca P."/>
            <person name="Rubio Cabetas M.J."/>
            <person name="Vlasova A."/>
            <person name="Wirthensohn M."/>
            <person name="Garcia-Mas J."/>
            <person name="Gabaldon T."/>
            <person name="Casacuberta J.M."/>
            <person name="Arus P."/>
        </authorList>
    </citation>
    <scope>NUCLEOTIDE SEQUENCE [LARGE SCALE GENOMIC DNA]</scope>
    <source>
        <strain evidence="2">cv. Texas</strain>
    </source>
</reference>
<dbReference type="InParanoid" id="A0A5E4F146"/>
<dbReference type="EMBL" id="CABIKO010000054">
    <property type="protein sequence ID" value="VVA21765.1"/>
    <property type="molecule type" value="Genomic_DNA"/>
</dbReference>
<proteinExistence type="predicted"/>
<gene>
    <name evidence="1" type="ORF">ALMOND_2B000778</name>
</gene>
<evidence type="ECO:0000313" key="1">
    <source>
        <dbReference type="EMBL" id="VVA21765.1"/>
    </source>
</evidence>
<name>A0A5E4F146_PRUDU</name>
<evidence type="ECO:0000313" key="2">
    <source>
        <dbReference type="Proteomes" id="UP000327085"/>
    </source>
</evidence>